<reference evidence="1 2" key="1">
    <citation type="submission" date="2013-11" db="EMBL/GenBank/DDBJ databases">
        <title>The Damaraland mole rat (Fukomys damarensis) genome and evolution of African mole rats.</title>
        <authorList>
            <person name="Gladyshev V.N."/>
            <person name="Fang X."/>
        </authorList>
    </citation>
    <scope>NUCLEOTIDE SEQUENCE [LARGE SCALE GENOMIC DNA]</scope>
    <source>
        <tissue evidence="1">Liver</tissue>
    </source>
</reference>
<evidence type="ECO:0000313" key="1">
    <source>
        <dbReference type="EMBL" id="KFO25831.1"/>
    </source>
</evidence>
<proteinExistence type="predicted"/>
<dbReference type="EMBL" id="KN123330">
    <property type="protein sequence ID" value="KFO25831.1"/>
    <property type="molecule type" value="Genomic_DNA"/>
</dbReference>
<evidence type="ECO:0000313" key="2">
    <source>
        <dbReference type="Proteomes" id="UP000028990"/>
    </source>
</evidence>
<sequence>MKASSFKKLQKVDLEVEEEVEASEEEEEVDFEVREKFK</sequence>
<keyword evidence="2" id="KW-1185">Reference proteome</keyword>
<accession>A0A091DSR7</accession>
<name>A0A091DSR7_FUKDA</name>
<dbReference type="AlphaFoldDB" id="A0A091DSR7"/>
<dbReference type="Proteomes" id="UP000028990">
    <property type="component" value="Unassembled WGS sequence"/>
</dbReference>
<gene>
    <name evidence="1" type="ORF">H920_12749</name>
</gene>
<organism evidence="1 2">
    <name type="scientific">Fukomys damarensis</name>
    <name type="common">Damaraland mole rat</name>
    <name type="synonym">Cryptomys damarensis</name>
    <dbReference type="NCBI Taxonomy" id="885580"/>
    <lineage>
        <taxon>Eukaryota</taxon>
        <taxon>Metazoa</taxon>
        <taxon>Chordata</taxon>
        <taxon>Craniata</taxon>
        <taxon>Vertebrata</taxon>
        <taxon>Euteleostomi</taxon>
        <taxon>Mammalia</taxon>
        <taxon>Eutheria</taxon>
        <taxon>Euarchontoglires</taxon>
        <taxon>Glires</taxon>
        <taxon>Rodentia</taxon>
        <taxon>Hystricomorpha</taxon>
        <taxon>Bathyergidae</taxon>
        <taxon>Fukomys</taxon>
    </lineage>
</organism>
<protein>
    <submittedName>
        <fullName evidence="1">Uncharacterized protein</fullName>
    </submittedName>
</protein>